<organism evidence="3 4">
    <name type="scientific">Actinomadura rugatobispora</name>
    <dbReference type="NCBI Taxonomy" id="1994"/>
    <lineage>
        <taxon>Bacteria</taxon>
        <taxon>Bacillati</taxon>
        <taxon>Actinomycetota</taxon>
        <taxon>Actinomycetes</taxon>
        <taxon>Streptosporangiales</taxon>
        <taxon>Thermomonosporaceae</taxon>
        <taxon>Actinomadura</taxon>
    </lineage>
</organism>
<dbReference type="PRINTS" id="PR00154">
    <property type="entry name" value="AMPBINDING"/>
</dbReference>
<comment type="caution">
    <text evidence="3">The sequence shown here is derived from an EMBL/GenBank/DDBJ whole genome shotgun (WGS) entry which is preliminary data.</text>
</comment>
<dbReference type="InterPro" id="IPR020459">
    <property type="entry name" value="AMP-binding"/>
</dbReference>
<evidence type="ECO:0000259" key="2">
    <source>
        <dbReference type="Pfam" id="PF00668"/>
    </source>
</evidence>
<dbReference type="Gene3D" id="3.30.559.30">
    <property type="entry name" value="Nonribosomal peptide synthetase, condensation domain"/>
    <property type="match status" value="1"/>
</dbReference>
<reference evidence="4" key="1">
    <citation type="journal article" date="2019" name="Int. J. Syst. Evol. Microbiol.">
        <title>The Global Catalogue of Microorganisms (GCM) 10K type strain sequencing project: providing services to taxonomists for standard genome sequencing and annotation.</title>
        <authorList>
            <consortium name="The Broad Institute Genomics Platform"/>
            <consortium name="The Broad Institute Genome Sequencing Center for Infectious Disease"/>
            <person name="Wu L."/>
            <person name="Ma J."/>
        </authorList>
    </citation>
    <scope>NUCLEOTIDE SEQUENCE [LARGE SCALE GENOMIC DNA]</scope>
    <source>
        <strain evidence="4">KCTC 42087</strain>
    </source>
</reference>
<dbReference type="PANTHER" id="PTHR45527">
    <property type="entry name" value="NONRIBOSOMAL PEPTIDE SYNTHETASE"/>
    <property type="match status" value="1"/>
</dbReference>
<evidence type="ECO:0000313" key="3">
    <source>
        <dbReference type="EMBL" id="MFC5754902.1"/>
    </source>
</evidence>
<keyword evidence="4" id="KW-1185">Reference proteome</keyword>
<name>A0ABW1AK23_9ACTN</name>
<evidence type="ECO:0000313" key="4">
    <source>
        <dbReference type="Proteomes" id="UP001596074"/>
    </source>
</evidence>
<dbReference type="InterPro" id="IPR020845">
    <property type="entry name" value="AMP-binding_CS"/>
</dbReference>
<dbReference type="EMBL" id="JBHSON010000200">
    <property type="protein sequence ID" value="MFC5754902.1"/>
    <property type="molecule type" value="Genomic_DNA"/>
</dbReference>
<feature type="domain" description="Condensation" evidence="2">
    <location>
        <begin position="7"/>
        <end position="444"/>
    </location>
</feature>
<dbReference type="InterPro" id="IPR000873">
    <property type="entry name" value="AMP-dep_synth/lig_dom"/>
</dbReference>
<dbReference type="Gene3D" id="3.30.559.10">
    <property type="entry name" value="Chloramphenicol acetyltransferase-like domain"/>
    <property type="match status" value="1"/>
</dbReference>
<dbReference type="PANTHER" id="PTHR45527:SF1">
    <property type="entry name" value="FATTY ACID SYNTHASE"/>
    <property type="match status" value="1"/>
</dbReference>
<sequence>MTQIRIEDVWPLSPLQEGLLFHAWYDERARDVYVGQHILDLAEPLDTGLLRTSWQALLDRHASLRAGFQQPTGAQQLVQVIASGVRVPWRELDLSGRPAAEAAEELARAAEQERSRNFDLSVPPLLRLLLVKLAGGEYRLVVSMHHIVLDGWSSPILFDELARIYAAGGDAGGLPPVTPYREYLAWLARQDKDAARRAWRRALSGLTEPTRVGPAEPPSAPVMPHYVTVRATEELTERLRSLAGGRGLTLNTVVQGAWGLVLGKITGRADVAFGATVAGRPAELPGVERMLGLFTNTVPVRVRLEAGEPFGELLARLQGEQSELLAHQHLGLAEIQRVGGPGARFDSLMAYQNYPRVGGGGQPGPGGLKVTGAEGEDASHYPLTLLAAAADRLDLGLEYRPDVFGEEAAQALLDRLVRVLEQVAADPTVRTGQVGVLSDTERRHVVVEWNDTVRDVPGESLVDLFEAQVARSPDAVAVVCEGTGWSYAELDARANRMAHELIARGTGAGALVGVAMDRSAELPAVLLGIMKAGAAYVPIDPEYPADRIAYMLGDARPAVVVCTTATEELLPGEAGAERLVIDEPSAAAALAARPATAPSVPLHADDLAYVIYTSGSTGRPKGVAVGHAAVVNQ</sequence>
<dbReference type="SUPFAM" id="SSF52777">
    <property type="entry name" value="CoA-dependent acyltransferases"/>
    <property type="match status" value="2"/>
</dbReference>
<gene>
    <name evidence="3" type="ORF">ACFPZN_55605</name>
</gene>
<dbReference type="Gene3D" id="3.40.50.980">
    <property type="match status" value="2"/>
</dbReference>
<feature type="non-terminal residue" evidence="3">
    <location>
        <position position="633"/>
    </location>
</feature>
<dbReference type="SUPFAM" id="SSF56801">
    <property type="entry name" value="Acetyl-CoA synthetase-like"/>
    <property type="match status" value="1"/>
</dbReference>
<protein>
    <submittedName>
        <fullName evidence="3">Condensation domain-containing protein</fullName>
    </submittedName>
</protein>
<dbReference type="Pfam" id="PF00668">
    <property type="entry name" value="Condensation"/>
    <property type="match status" value="1"/>
</dbReference>
<dbReference type="RefSeq" id="WP_378293457.1">
    <property type="nucleotide sequence ID" value="NZ_JBHSON010000200.1"/>
</dbReference>
<proteinExistence type="predicted"/>
<dbReference type="InterPro" id="IPR023213">
    <property type="entry name" value="CAT-like_dom_sf"/>
</dbReference>
<feature type="domain" description="AMP-dependent synthetase/ligase" evidence="1">
    <location>
        <begin position="465"/>
        <end position="633"/>
    </location>
</feature>
<dbReference type="Proteomes" id="UP001596074">
    <property type="component" value="Unassembled WGS sequence"/>
</dbReference>
<dbReference type="Pfam" id="PF00501">
    <property type="entry name" value="AMP-binding"/>
    <property type="match status" value="1"/>
</dbReference>
<dbReference type="CDD" id="cd19543">
    <property type="entry name" value="DCL_NRPS"/>
    <property type="match status" value="1"/>
</dbReference>
<dbReference type="InterPro" id="IPR001242">
    <property type="entry name" value="Condensation_dom"/>
</dbReference>
<accession>A0ABW1AK23</accession>
<dbReference type="PROSITE" id="PS00455">
    <property type="entry name" value="AMP_BINDING"/>
    <property type="match status" value="1"/>
</dbReference>
<evidence type="ECO:0000259" key="1">
    <source>
        <dbReference type="Pfam" id="PF00501"/>
    </source>
</evidence>